<dbReference type="PROSITE" id="PS01230">
    <property type="entry name" value="TRMA_1"/>
    <property type="match status" value="1"/>
</dbReference>
<evidence type="ECO:0000313" key="9">
    <source>
        <dbReference type="Proteomes" id="UP000295497"/>
    </source>
</evidence>
<dbReference type="InterPro" id="IPR029063">
    <property type="entry name" value="SAM-dependent_MTases_sf"/>
</dbReference>
<dbReference type="EMBL" id="CP012672">
    <property type="protein sequence ID" value="AUX31092.1"/>
    <property type="molecule type" value="Genomic_DNA"/>
</dbReference>
<feature type="binding site" evidence="4">
    <location>
        <position position="350"/>
    </location>
    <ligand>
        <name>S-adenosyl-L-methionine</name>
        <dbReference type="ChEBI" id="CHEBI:59789"/>
    </ligand>
</feature>
<dbReference type="InterPro" id="IPR030390">
    <property type="entry name" value="MeTrfase_TrmA_AS"/>
</dbReference>
<dbReference type="InterPro" id="IPR020103">
    <property type="entry name" value="PsdUridine_synth_cat_dom_sf"/>
</dbReference>
<feature type="region of interest" description="Disordered" evidence="6">
    <location>
        <begin position="707"/>
        <end position="765"/>
    </location>
</feature>
<feature type="compositionally biased region" description="Low complexity" evidence="6">
    <location>
        <begin position="735"/>
        <end position="744"/>
    </location>
</feature>
<sequence length="765" mass="81667">MASGAGIEEPHGLGESTGAEGSGGGVLSGPVRRTLKAGEIPNTLIECVHSVECAGCPLIAGDYAEQLSTKRARVVSAAAHYPSLELLQTSPVIPADPITGYRGRAKLIVAPSGAIGLYGRTGHHEVVDIPGCRVLAPALAAVTSRLRELIASPPPEVRPLLLPYDPARGGVLRALDLREVHLAPGTPLYAEMGATEDNPAFVLITFVLQRERACTRDELREAGRAIRPMLPRVIGVAANFHDAEAPQILGPETTVLDGVSHAEDRIGQTYHIAAFGSFVQAHRTQAARVHALLLREIASLENDGPVIEGEAPMGPASRRKEPPRILDLYGGSGAISLALAQGGNRVLMVESFAPAAANARAAAEAQGLSQRVEVRTGDVAEIVSSLVNGSEKFDGIVVNPPRRGVSPTAREAIARLGAPLLVYVSCDPDTLARDLDHLCRLGYSSTELTPLDMIPLTEEIETIAALRRTPPPAPKVIYDDDGVLVVEKGPHEPVAPQPEYLGSLLARCARIPGSTTTPVVVHALDPGTSGLVMLARNEEAAARWGEALTKTGRLIYLAAAKGVTPGKGAITRDLREGTRTYTARTRYRRLAVASGHSILRVIPDGGRTHQIRRHLAAIGHPILGDERYGHVPTNRYFEEKHGLDRSFVHLVRIEIEHPRTGVKMIIESTLPGDLRSALERSTGPSVLRFLEQKHALGEQRAVAVLTTATDEPAPSSRMIPLRTEDSESAPPPSIRSPGPISIRVPDLDESPRTIRHPIISTGDED</sequence>
<dbReference type="GO" id="GO:0001522">
    <property type="term" value="P:pseudouridine synthesis"/>
    <property type="evidence" value="ECO:0007669"/>
    <property type="project" value="InterPro"/>
</dbReference>
<accession>A0A4V0NFW5</accession>
<proteinExistence type="inferred from homology"/>
<evidence type="ECO:0000256" key="3">
    <source>
        <dbReference type="ARBA" id="ARBA00022691"/>
    </source>
</evidence>
<dbReference type="SUPFAM" id="SSF53335">
    <property type="entry name" value="S-adenosyl-L-methionine-dependent methyltransferases"/>
    <property type="match status" value="1"/>
</dbReference>
<evidence type="ECO:0000256" key="6">
    <source>
        <dbReference type="SAM" id="MobiDB-lite"/>
    </source>
</evidence>
<dbReference type="InterPro" id="IPR006145">
    <property type="entry name" value="PsdUridine_synth_RsuA/RluA"/>
</dbReference>
<dbReference type="Gene3D" id="3.40.50.150">
    <property type="entry name" value="Vaccinia Virus protein VP39"/>
    <property type="match status" value="2"/>
</dbReference>
<evidence type="ECO:0000256" key="5">
    <source>
        <dbReference type="PROSITE-ProRule" id="PRU10015"/>
    </source>
</evidence>
<reference evidence="8 9" key="1">
    <citation type="submission" date="2015-09" db="EMBL/GenBank/DDBJ databases">
        <title>Sorangium comparison.</title>
        <authorList>
            <person name="Zaburannyi N."/>
            <person name="Bunk B."/>
            <person name="Overmann J."/>
            <person name="Mueller R."/>
        </authorList>
    </citation>
    <scope>NUCLEOTIDE SEQUENCE [LARGE SCALE GENOMIC DNA]</scope>
    <source>
        <strain evidence="8 9">So ce836</strain>
    </source>
</reference>
<dbReference type="Pfam" id="PF00849">
    <property type="entry name" value="PseudoU_synth_2"/>
    <property type="match status" value="1"/>
</dbReference>
<evidence type="ECO:0000256" key="2">
    <source>
        <dbReference type="ARBA" id="ARBA00022679"/>
    </source>
</evidence>
<feature type="binding site" evidence="4">
    <location>
        <position position="399"/>
    </location>
    <ligand>
        <name>S-adenosyl-L-methionine</name>
        <dbReference type="ChEBI" id="CHEBI:59789"/>
    </ligand>
</feature>
<dbReference type="GO" id="GO:0070475">
    <property type="term" value="P:rRNA base methylation"/>
    <property type="evidence" value="ECO:0007669"/>
    <property type="project" value="TreeGrafter"/>
</dbReference>
<dbReference type="Gene3D" id="2.40.50.1070">
    <property type="match status" value="1"/>
</dbReference>
<feature type="active site" evidence="5">
    <location>
        <position position="426"/>
    </location>
</feature>
<evidence type="ECO:0000256" key="1">
    <source>
        <dbReference type="ARBA" id="ARBA00022603"/>
    </source>
</evidence>
<evidence type="ECO:0000256" key="4">
    <source>
        <dbReference type="PROSITE-ProRule" id="PRU01024"/>
    </source>
</evidence>
<feature type="active site" description="Nucleophile" evidence="4">
    <location>
        <position position="426"/>
    </location>
</feature>
<dbReference type="Pfam" id="PF05958">
    <property type="entry name" value="tRNA_U5-meth_tr"/>
    <property type="match status" value="1"/>
</dbReference>
<protein>
    <submittedName>
        <fullName evidence="8">RNA methyltransferase</fullName>
    </submittedName>
</protein>
<dbReference type="InterPro" id="IPR010280">
    <property type="entry name" value="U5_MeTrfase_fam"/>
</dbReference>
<dbReference type="CDD" id="cd02440">
    <property type="entry name" value="AdoMet_MTases"/>
    <property type="match status" value="1"/>
</dbReference>
<name>A0A4V0NFW5_SORCE</name>
<feature type="binding site" evidence="4">
    <location>
        <position position="280"/>
    </location>
    <ligand>
        <name>S-adenosyl-L-methionine</name>
        <dbReference type="ChEBI" id="CHEBI:59789"/>
    </ligand>
</feature>
<feature type="domain" description="Pseudouridine synthase RsuA/RluA-like" evidence="7">
    <location>
        <begin position="483"/>
        <end position="617"/>
    </location>
</feature>
<feature type="region of interest" description="Disordered" evidence="6">
    <location>
        <begin position="1"/>
        <end position="27"/>
    </location>
</feature>
<dbReference type="PANTHER" id="PTHR11061:SF30">
    <property type="entry name" value="TRNA (URACIL(54)-C(5))-METHYLTRANSFERASE"/>
    <property type="match status" value="1"/>
</dbReference>
<dbReference type="GO" id="GO:0070041">
    <property type="term" value="F:rRNA (uridine-C5-)-methyltransferase activity"/>
    <property type="evidence" value="ECO:0007669"/>
    <property type="project" value="TreeGrafter"/>
</dbReference>
<keyword evidence="2 4" id="KW-0808">Transferase</keyword>
<gene>
    <name evidence="8" type="ORF">SOCE836_032100</name>
</gene>
<evidence type="ECO:0000259" key="7">
    <source>
        <dbReference type="Pfam" id="PF00849"/>
    </source>
</evidence>
<organism evidence="8 9">
    <name type="scientific">Sorangium cellulosum</name>
    <name type="common">Polyangium cellulosum</name>
    <dbReference type="NCBI Taxonomy" id="56"/>
    <lineage>
        <taxon>Bacteria</taxon>
        <taxon>Pseudomonadati</taxon>
        <taxon>Myxococcota</taxon>
        <taxon>Polyangia</taxon>
        <taxon>Polyangiales</taxon>
        <taxon>Polyangiaceae</taxon>
        <taxon>Sorangium</taxon>
    </lineage>
</organism>
<evidence type="ECO:0000313" key="8">
    <source>
        <dbReference type="EMBL" id="AUX31092.1"/>
    </source>
</evidence>
<dbReference type="GO" id="GO:0003723">
    <property type="term" value="F:RNA binding"/>
    <property type="evidence" value="ECO:0007669"/>
    <property type="project" value="InterPro"/>
</dbReference>
<feature type="binding site" evidence="4">
    <location>
        <position position="329"/>
    </location>
    <ligand>
        <name>S-adenosyl-L-methionine</name>
        <dbReference type="ChEBI" id="CHEBI:59789"/>
    </ligand>
</feature>
<dbReference type="PANTHER" id="PTHR11061">
    <property type="entry name" value="RNA M5U METHYLTRANSFERASE"/>
    <property type="match status" value="1"/>
</dbReference>
<dbReference type="GO" id="GO:0009982">
    <property type="term" value="F:pseudouridine synthase activity"/>
    <property type="evidence" value="ECO:0007669"/>
    <property type="project" value="InterPro"/>
</dbReference>
<dbReference type="AlphaFoldDB" id="A0A4V0NFW5"/>
<comment type="similarity">
    <text evidence="4">Belongs to the class I-like SAM-binding methyltransferase superfamily. RNA M5U methyltransferase family.</text>
</comment>
<keyword evidence="1 4" id="KW-0489">Methyltransferase</keyword>
<keyword evidence="3 4" id="KW-0949">S-adenosyl-L-methionine</keyword>
<dbReference type="CDD" id="cd02869">
    <property type="entry name" value="PseudoU_synth_RluA_like"/>
    <property type="match status" value="1"/>
</dbReference>
<dbReference type="SUPFAM" id="SSF55120">
    <property type="entry name" value="Pseudouridine synthase"/>
    <property type="match status" value="1"/>
</dbReference>
<dbReference type="Proteomes" id="UP000295497">
    <property type="component" value="Chromosome"/>
</dbReference>
<dbReference type="Gene3D" id="3.30.2350.10">
    <property type="entry name" value="Pseudouridine synthase"/>
    <property type="match status" value="1"/>
</dbReference>
<dbReference type="PROSITE" id="PS51687">
    <property type="entry name" value="SAM_MT_RNA_M5U"/>
    <property type="match status" value="1"/>
</dbReference>